<protein>
    <submittedName>
        <fullName evidence="3">Uncharacterized protein</fullName>
    </submittedName>
</protein>
<keyword evidence="2" id="KW-1133">Transmembrane helix</keyword>
<evidence type="ECO:0000256" key="2">
    <source>
        <dbReference type="SAM" id="Phobius"/>
    </source>
</evidence>
<keyword evidence="2" id="KW-0812">Transmembrane</keyword>
<organism evidence="3 4">
    <name type="scientific">Papio anubis</name>
    <name type="common">Olive baboon</name>
    <dbReference type="NCBI Taxonomy" id="9555"/>
    <lineage>
        <taxon>Eukaryota</taxon>
        <taxon>Metazoa</taxon>
        <taxon>Chordata</taxon>
        <taxon>Craniata</taxon>
        <taxon>Vertebrata</taxon>
        <taxon>Euteleostomi</taxon>
        <taxon>Mammalia</taxon>
        <taxon>Eutheria</taxon>
        <taxon>Euarchontoglires</taxon>
        <taxon>Primates</taxon>
        <taxon>Haplorrhini</taxon>
        <taxon>Catarrhini</taxon>
        <taxon>Cercopithecidae</taxon>
        <taxon>Cercopithecinae</taxon>
        <taxon>Papio</taxon>
    </lineage>
</organism>
<dbReference type="GeneTree" id="ENSGT00940000164709"/>
<dbReference type="AlphaFoldDB" id="A0A8I5NL85"/>
<feature type="compositionally biased region" description="Low complexity" evidence="1">
    <location>
        <begin position="153"/>
        <end position="165"/>
    </location>
</feature>
<sequence>CVPHYAGPLWKLIPFFFLRWSFTLVAHAGVQWRCLSSPQPLPARFKRFSCLSLPSSWDYRHVPPCPANFVFLVETGFLRVGQAGLELLTSGDPPALASQSAGITGMSHCAWPKLILFILNLHICIFFFLILGLTLSPRLECSGTTSAHRSLHLPSSSNSPASASHVAGITGCW</sequence>
<keyword evidence="4" id="KW-1185">Reference proteome</keyword>
<evidence type="ECO:0000313" key="3">
    <source>
        <dbReference type="Ensembl" id="ENSPANP00000060835.1"/>
    </source>
</evidence>
<dbReference type="PRINTS" id="PR02045">
    <property type="entry name" value="F138DOMAIN"/>
</dbReference>
<feature type="transmembrane region" description="Helical" evidence="2">
    <location>
        <begin position="114"/>
        <end position="135"/>
    </location>
</feature>
<evidence type="ECO:0000256" key="1">
    <source>
        <dbReference type="SAM" id="MobiDB-lite"/>
    </source>
</evidence>
<dbReference type="PANTHER" id="PTHR12138">
    <property type="entry name" value="PRIMATE-EXPANDED PROTEIN FAMILY"/>
    <property type="match status" value="1"/>
</dbReference>
<feature type="region of interest" description="Disordered" evidence="1">
    <location>
        <begin position="153"/>
        <end position="173"/>
    </location>
</feature>
<accession>A0A8I5NL85</accession>
<dbReference type="Proteomes" id="UP000028761">
    <property type="component" value="Unplaced"/>
</dbReference>
<proteinExistence type="predicted"/>
<dbReference type="PANTHER" id="PTHR12138:SF133">
    <property type="entry name" value="SECRETED PROTEIN"/>
    <property type="match status" value="1"/>
</dbReference>
<reference evidence="3" key="2">
    <citation type="submission" date="2025-09" db="UniProtKB">
        <authorList>
            <consortium name="Ensembl"/>
        </authorList>
    </citation>
    <scope>IDENTIFICATION</scope>
</reference>
<feature type="transmembrane region" description="Helical" evidence="2">
    <location>
        <begin position="12"/>
        <end position="30"/>
    </location>
</feature>
<dbReference type="Ensembl" id="ENSPANT00000071344.1">
    <property type="protein sequence ID" value="ENSPANP00000060835.1"/>
    <property type="gene ID" value="ENSPANG00000046515.1"/>
</dbReference>
<evidence type="ECO:0000313" key="4">
    <source>
        <dbReference type="Proteomes" id="UP000028761"/>
    </source>
</evidence>
<name>A0A8I5NL85_PAPAN</name>
<reference evidence="3" key="1">
    <citation type="submission" date="2025-08" db="UniProtKB">
        <authorList>
            <consortium name="Ensembl"/>
        </authorList>
    </citation>
    <scope>IDENTIFICATION</scope>
</reference>
<keyword evidence="2" id="KW-0472">Membrane</keyword>
<dbReference type="OMA" id="NLHICIF"/>